<dbReference type="SUPFAM" id="SSF51395">
    <property type="entry name" value="FMN-linked oxidoreductases"/>
    <property type="match status" value="1"/>
</dbReference>
<reference evidence="4" key="1">
    <citation type="submission" date="2022-11" db="EMBL/GenBank/DDBJ databases">
        <authorList>
            <person name="Kikuchi T."/>
        </authorList>
    </citation>
    <scope>NUCLEOTIDE SEQUENCE</scope>
    <source>
        <strain evidence="4">PS1010</strain>
    </source>
</reference>
<name>A0A9P1IRY7_9PELO</name>
<dbReference type="GO" id="GO:0010181">
    <property type="term" value="F:FMN binding"/>
    <property type="evidence" value="ECO:0007669"/>
    <property type="project" value="InterPro"/>
</dbReference>
<dbReference type="InterPro" id="IPR013785">
    <property type="entry name" value="Aldolase_TIM"/>
</dbReference>
<dbReference type="Gene3D" id="3.20.20.70">
    <property type="entry name" value="Aldolase class I"/>
    <property type="match status" value="1"/>
</dbReference>
<protein>
    <recommendedName>
        <fullName evidence="3">NADH:flavin oxidoreductase/NADH oxidase N-terminal domain-containing protein</fullName>
    </recommendedName>
</protein>
<comment type="caution">
    <text evidence="4">The sequence shown here is derived from an EMBL/GenBank/DDBJ whole genome shotgun (WGS) entry which is preliminary data.</text>
</comment>
<proteinExistence type="predicted"/>
<feature type="domain" description="NADH:flavin oxidoreductase/NADH oxidase N-terminal" evidence="3">
    <location>
        <begin position="18"/>
        <end position="358"/>
    </location>
</feature>
<evidence type="ECO:0000313" key="4">
    <source>
        <dbReference type="EMBL" id="CAI5450935.1"/>
    </source>
</evidence>
<evidence type="ECO:0000313" key="5">
    <source>
        <dbReference type="Proteomes" id="UP001152747"/>
    </source>
</evidence>
<dbReference type="AlphaFoldDB" id="A0A9P1IRY7"/>
<dbReference type="GO" id="GO:0016491">
    <property type="term" value="F:oxidoreductase activity"/>
    <property type="evidence" value="ECO:0007669"/>
    <property type="project" value="UniProtKB-KW"/>
</dbReference>
<dbReference type="PANTHER" id="PTHR43656:SF5">
    <property type="entry name" value="NADH:FLAVIN OXIDOREDUCTASE_NADH OXIDASE N-TERMINAL DOMAIN-CONTAINING PROTEIN"/>
    <property type="match status" value="1"/>
</dbReference>
<dbReference type="InterPro" id="IPR051799">
    <property type="entry name" value="NADH_flavin_oxidoreductase"/>
</dbReference>
<organism evidence="4 5">
    <name type="scientific">Caenorhabditis angaria</name>
    <dbReference type="NCBI Taxonomy" id="860376"/>
    <lineage>
        <taxon>Eukaryota</taxon>
        <taxon>Metazoa</taxon>
        <taxon>Ecdysozoa</taxon>
        <taxon>Nematoda</taxon>
        <taxon>Chromadorea</taxon>
        <taxon>Rhabditida</taxon>
        <taxon>Rhabditina</taxon>
        <taxon>Rhabditomorpha</taxon>
        <taxon>Rhabditoidea</taxon>
        <taxon>Rhabditidae</taxon>
        <taxon>Peloderinae</taxon>
        <taxon>Caenorhabditis</taxon>
    </lineage>
</organism>
<evidence type="ECO:0000259" key="3">
    <source>
        <dbReference type="Pfam" id="PF00724"/>
    </source>
</evidence>
<keyword evidence="2" id="KW-0560">Oxidoreductase</keyword>
<evidence type="ECO:0000256" key="2">
    <source>
        <dbReference type="ARBA" id="ARBA00023002"/>
    </source>
</evidence>
<dbReference type="Proteomes" id="UP001152747">
    <property type="component" value="Unassembled WGS sequence"/>
</dbReference>
<dbReference type="OrthoDB" id="276546at2759"/>
<dbReference type="Pfam" id="PF00724">
    <property type="entry name" value="Oxidored_FMN"/>
    <property type="match status" value="1"/>
</dbReference>
<gene>
    <name evidence="4" type="ORF">CAMP_LOCUS13572</name>
</gene>
<keyword evidence="5" id="KW-1185">Reference proteome</keyword>
<accession>A0A9P1IRY7</accession>
<dbReference type="EMBL" id="CANHGI010000005">
    <property type="protein sequence ID" value="CAI5450935.1"/>
    <property type="molecule type" value="Genomic_DNA"/>
</dbReference>
<keyword evidence="1" id="KW-0285">Flavoprotein</keyword>
<dbReference type="InterPro" id="IPR001155">
    <property type="entry name" value="OxRdtase_FMN_N"/>
</dbReference>
<sequence length="486" mass="54967">MSVSRIIGPKVDPAILGQPLKFRSGKTSKNRLFKAPLSEKLYNWKENEISKRGNVNTQIINLYKKWGTSGFGVIFTGNLATDSRFIGEGGQGVVSVENTSNEKSRNLLKQLSEAMKSEGSLAIAQINHVGKLALEYYYDNQGNRHVMYSKIEDPLTFSTDQIQTEILEKFKYSAKTLYDCGFDGIEVHGAHGMLFNQFLEPKNQRTDEYGGESIDNRSRLLINTYLEIRKSIPQETGFLIGVKLNSTDFQSCGISDEEVSRLCELIENVGFDFVELTGGAMESAVKELNQRESTVARENFFFQFVDRCSNIFKETKVFITGRWQTTNAMINSIKMNLTDAIGFGRWSCAEPQFPQKVLAGEIHSIPDIKFAPSDFKIAKHAAHQQMKEISLGEQLSDFTVKENADHFKQACSFCRHCLLFAVPRKSKAAFAFTRKKQSHAQQSCFAFCRQSKMNMPDFKVQAEQYIDNLGTYQNMDSHAGIIDYKL</sequence>
<evidence type="ECO:0000256" key="1">
    <source>
        <dbReference type="ARBA" id="ARBA00022630"/>
    </source>
</evidence>
<dbReference type="PANTHER" id="PTHR43656">
    <property type="entry name" value="BINDING OXIDOREDUCTASE, PUTATIVE (AFU_ORTHOLOGUE AFUA_2G08260)-RELATED"/>
    <property type="match status" value="1"/>
</dbReference>